<comment type="caution">
    <text evidence="1">The sequence shown here is derived from an EMBL/GenBank/DDBJ whole genome shotgun (WGS) entry which is preliminary data.</text>
</comment>
<organism evidence="1 2">
    <name type="scientific">Trichothecium roseum</name>
    <dbReference type="NCBI Taxonomy" id="47278"/>
    <lineage>
        <taxon>Eukaryota</taxon>
        <taxon>Fungi</taxon>
        <taxon>Dikarya</taxon>
        <taxon>Ascomycota</taxon>
        <taxon>Pezizomycotina</taxon>
        <taxon>Sordariomycetes</taxon>
        <taxon>Hypocreomycetidae</taxon>
        <taxon>Hypocreales</taxon>
        <taxon>Hypocreales incertae sedis</taxon>
        <taxon>Trichothecium</taxon>
    </lineage>
</organism>
<dbReference type="EMBL" id="CM047941">
    <property type="protein sequence ID" value="KAI9902885.1"/>
    <property type="molecule type" value="Genomic_DNA"/>
</dbReference>
<protein>
    <submittedName>
        <fullName evidence="1">Uncharacterized protein</fullName>
    </submittedName>
</protein>
<evidence type="ECO:0000313" key="1">
    <source>
        <dbReference type="EMBL" id="KAI9902885.1"/>
    </source>
</evidence>
<dbReference type="Proteomes" id="UP001163324">
    <property type="component" value="Chromosome 2"/>
</dbReference>
<name>A0ACC0VAZ6_9HYPO</name>
<evidence type="ECO:0000313" key="2">
    <source>
        <dbReference type="Proteomes" id="UP001163324"/>
    </source>
</evidence>
<proteinExistence type="predicted"/>
<accession>A0ACC0VAZ6</accession>
<keyword evidence="2" id="KW-1185">Reference proteome</keyword>
<gene>
    <name evidence="1" type="ORF">N3K66_002237</name>
</gene>
<reference evidence="1" key="1">
    <citation type="submission" date="2022-10" db="EMBL/GenBank/DDBJ databases">
        <title>Complete Genome of Trichothecium roseum strain YXFP-22015, a Plant Pathogen Isolated from Citrus.</title>
        <authorList>
            <person name="Wang Y."/>
            <person name="Zhu L."/>
        </authorList>
    </citation>
    <scope>NUCLEOTIDE SEQUENCE</scope>
    <source>
        <strain evidence="1">YXFP-22015</strain>
    </source>
</reference>
<sequence>MPWSLKRQIGGSSLGAHCRWLLDHYVVDGGPSSCVSDKFSGAIGRGDQFDSDSDSDDEEHSEVSTPLEFQDARQHPSDDELNLDSDLVVAPASPPSTEQLSRADSKKPMRYEPVLNLPIMTRSDMEDENVYYDIETEDDTESVDSVYSTWPAGAIPLELFELITSHLTRGELKNLRLVCREFECKVSAQYFRNVVVPFRTEMYGNMSRDEWGTPQNPSSHLFSNGMRIFESFGPYILRFALSLEIDENSLSYPPLKPTQTAVTSFWGIYRWPHESYNRYTDLAGIEDTADQTTNMKKALSHLSKVSNMGLCCDAGLGFLLGPDADVRHGVSRQPVFATQDWRQTGLQNSPVDDDDVVTVADFNGVSRPKRMYRGPEDGADWRKATLRKMVMDAGYSESQVEDAVRLLMNTERGTYQDLDSHSRRPKASETYEPSNRNHQATLDEIRHAYTSGFEPEEPGGHSEPKHPLVPIELTRGQKEMLLELEWAHRAMIQSYILSMIDNANLGKLNNLRTLTIAKIPSSHVQMFCRDDFWDSFPQLTNVWLGVIPDWRRISKPDPDCLLDRPVSPLNAVGKVYNLLQHIGSCPGIESLHFEWICGGEFAPSSFHRTQHILPVPFLPEVSDMTDPDLCVDSIDCILSMPHIKHLSLKNCWAAPHVFMQAIRQMALSSLEKLELETVSLSGAPTDQEQPPFMANPMLGHTHHQLQTLLANNPPAHVATWAQNALAAHPTTVMEQMSASIPPRPLMRLPNWFMWSGFIEHFSPTTKLRNIIEDSGGWATMDVDSPTSLDDVARFINRPHKLASDEKRYKLKCLSFKSCGYVTIEHRYIDTRSLLPTRTTSLPGPINHNIGEVGRSMQQCSDTHLARILQYIPDHDHSNLVNGFGMTTGWHGIYETKVINAAIFDGVEHPGLGRFTGVLQAQPDSVARRLEHDSTLDE</sequence>